<protein>
    <submittedName>
        <fullName evidence="1">Uncharacterized protein</fullName>
    </submittedName>
</protein>
<name>A0A3A4ZF56_UNCKA</name>
<dbReference type="Proteomes" id="UP000265540">
    <property type="component" value="Unassembled WGS sequence"/>
</dbReference>
<gene>
    <name evidence="1" type="ORF">C4561_01575</name>
</gene>
<evidence type="ECO:0000313" key="2">
    <source>
        <dbReference type="Proteomes" id="UP000265540"/>
    </source>
</evidence>
<proteinExistence type="predicted"/>
<comment type="caution">
    <text evidence="1">The sequence shown here is derived from an EMBL/GenBank/DDBJ whole genome shotgun (WGS) entry which is preliminary data.</text>
</comment>
<accession>A0A3A4ZF56</accession>
<evidence type="ECO:0000313" key="1">
    <source>
        <dbReference type="EMBL" id="RJR27773.1"/>
    </source>
</evidence>
<reference evidence="1 2" key="1">
    <citation type="journal article" date="2017" name="ISME J.">
        <title>Energy and carbon metabolisms in a deep terrestrial subsurface fluid microbial community.</title>
        <authorList>
            <person name="Momper L."/>
            <person name="Jungbluth S.P."/>
            <person name="Lee M.D."/>
            <person name="Amend J.P."/>
        </authorList>
    </citation>
    <scope>NUCLEOTIDE SEQUENCE [LARGE SCALE GENOMIC DNA]</scope>
    <source>
        <strain evidence="1">SURF_46</strain>
    </source>
</reference>
<sequence length="73" mass="8431">MAKTVKIQRVEGERLLPRDAVEFFKQHPEEWEKLKFGEVIEVPEEIVPNLKAVVIVEKTKKKETDTDLGGDLK</sequence>
<dbReference type="EMBL" id="QZJF01000007">
    <property type="protein sequence ID" value="RJR27773.1"/>
    <property type="molecule type" value="Genomic_DNA"/>
</dbReference>
<dbReference type="AlphaFoldDB" id="A0A3A4ZF56"/>
<organism evidence="1 2">
    <name type="scientific">candidate division WWE3 bacterium</name>
    <dbReference type="NCBI Taxonomy" id="2053526"/>
    <lineage>
        <taxon>Bacteria</taxon>
        <taxon>Katanobacteria</taxon>
    </lineage>
</organism>